<sequence length="82" mass="9387">MNVPLAATNQVHYLDKQDSFVHECLLAIKNGDKLQDEHRERMGSDQFYLKTAAEMTDCFADIMEALENTLLIAERCNVIIEL</sequence>
<dbReference type="EMBL" id="JAWJAY010000567">
    <property type="protein sequence ID" value="MDV2887856.1"/>
    <property type="molecule type" value="Genomic_DNA"/>
</dbReference>
<proteinExistence type="predicted"/>
<feature type="non-terminal residue" evidence="1">
    <location>
        <position position="82"/>
    </location>
</feature>
<dbReference type="InterPro" id="IPR004805">
    <property type="entry name" value="DnaE2/DnaE/PolC"/>
</dbReference>
<dbReference type="AlphaFoldDB" id="A0AAJ2NSL4"/>
<accession>A0AAJ2NSL4</accession>
<dbReference type="GO" id="GO:0008408">
    <property type="term" value="F:3'-5' exonuclease activity"/>
    <property type="evidence" value="ECO:0007669"/>
    <property type="project" value="InterPro"/>
</dbReference>
<dbReference type="Gene3D" id="3.20.20.140">
    <property type="entry name" value="Metal-dependent hydrolases"/>
    <property type="match status" value="1"/>
</dbReference>
<evidence type="ECO:0000313" key="2">
    <source>
        <dbReference type="Proteomes" id="UP001285636"/>
    </source>
</evidence>
<evidence type="ECO:0000313" key="1">
    <source>
        <dbReference type="EMBL" id="MDV2887856.1"/>
    </source>
</evidence>
<dbReference type="PANTHER" id="PTHR32294:SF0">
    <property type="entry name" value="DNA POLYMERASE III SUBUNIT ALPHA"/>
    <property type="match status" value="1"/>
</dbReference>
<dbReference type="PANTHER" id="PTHR32294">
    <property type="entry name" value="DNA POLYMERASE III SUBUNIT ALPHA"/>
    <property type="match status" value="1"/>
</dbReference>
<reference evidence="1" key="1">
    <citation type="submission" date="2023-10" db="EMBL/GenBank/DDBJ databases">
        <title>Screening of Alkalihalophilus pseudofirmusBZ-TG-HK211 and Its Alleviation of Salt Stress on Rapeseed Growth.</title>
        <authorList>
            <person name="Zhao B."/>
            <person name="Guo T."/>
        </authorList>
    </citation>
    <scope>NUCLEOTIDE SEQUENCE</scope>
    <source>
        <strain evidence="1">BZ-TG-HK211</strain>
    </source>
</reference>
<dbReference type="RefSeq" id="WP_323467986.1">
    <property type="nucleotide sequence ID" value="NZ_JAWJAY010000567.1"/>
</dbReference>
<name>A0AAJ2NSL4_ALKPS</name>
<dbReference type="GO" id="GO:0006260">
    <property type="term" value="P:DNA replication"/>
    <property type="evidence" value="ECO:0007669"/>
    <property type="project" value="InterPro"/>
</dbReference>
<protein>
    <submittedName>
        <fullName evidence="1">Uncharacterized protein</fullName>
    </submittedName>
</protein>
<comment type="caution">
    <text evidence="1">The sequence shown here is derived from an EMBL/GenBank/DDBJ whole genome shotgun (WGS) entry which is preliminary data.</text>
</comment>
<dbReference type="Proteomes" id="UP001285636">
    <property type="component" value="Unassembled WGS sequence"/>
</dbReference>
<gene>
    <name evidence="1" type="ORF">RYX45_22060</name>
</gene>
<organism evidence="1 2">
    <name type="scientific">Alkalihalophilus pseudofirmus</name>
    <name type="common">Bacillus pseudofirmus</name>
    <dbReference type="NCBI Taxonomy" id="79885"/>
    <lineage>
        <taxon>Bacteria</taxon>
        <taxon>Bacillati</taxon>
        <taxon>Bacillota</taxon>
        <taxon>Bacilli</taxon>
        <taxon>Bacillales</taxon>
        <taxon>Bacillaceae</taxon>
        <taxon>Alkalihalophilus</taxon>
    </lineage>
</organism>